<reference evidence="5 6" key="1">
    <citation type="submission" date="2018-10" db="EMBL/GenBank/DDBJ databases">
        <title>Genomic Encyclopedia of Archaeal and Bacterial Type Strains, Phase II (KMG-II): from individual species to whole genera.</title>
        <authorList>
            <person name="Goeker M."/>
        </authorList>
    </citation>
    <scope>NUCLEOTIDE SEQUENCE [LARGE SCALE GENOMIC DNA]</scope>
    <source>
        <strain evidence="5 6">DSM 18602</strain>
    </source>
</reference>
<dbReference type="Gene3D" id="1.10.10.60">
    <property type="entry name" value="Homeodomain-like"/>
    <property type="match status" value="2"/>
</dbReference>
<keyword evidence="1" id="KW-0805">Transcription regulation</keyword>
<gene>
    <name evidence="5" type="ORF">BDD43_5376</name>
</gene>
<dbReference type="GO" id="GO:0003700">
    <property type="term" value="F:DNA-binding transcription factor activity"/>
    <property type="evidence" value="ECO:0007669"/>
    <property type="project" value="InterPro"/>
</dbReference>
<evidence type="ECO:0000313" key="6">
    <source>
        <dbReference type="Proteomes" id="UP000268007"/>
    </source>
</evidence>
<dbReference type="SMART" id="SM00342">
    <property type="entry name" value="HTH_ARAC"/>
    <property type="match status" value="1"/>
</dbReference>
<dbReference type="EMBL" id="RBKU01000001">
    <property type="protein sequence ID" value="RKR85118.1"/>
    <property type="molecule type" value="Genomic_DNA"/>
</dbReference>
<dbReference type="SUPFAM" id="SSF46689">
    <property type="entry name" value="Homeodomain-like"/>
    <property type="match status" value="2"/>
</dbReference>
<dbReference type="RefSeq" id="WP_121201195.1">
    <property type="nucleotide sequence ID" value="NZ_RBKU01000001.1"/>
</dbReference>
<keyword evidence="6" id="KW-1185">Reference proteome</keyword>
<dbReference type="InterPro" id="IPR018062">
    <property type="entry name" value="HTH_AraC-typ_CS"/>
</dbReference>
<dbReference type="InterPro" id="IPR009057">
    <property type="entry name" value="Homeodomain-like_sf"/>
</dbReference>
<name>A0A495J9G2_9SPHI</name>
<organism evidence="5 6">
    <name type="scientific">Mucilaginibacter gracilis</name>
    <dbReference type="NCBI Taxonomy" id="423350"/>
    <lineage>
        <taxon>Bacteria</taxon>
        <taxon>Pseudomonadati</taxon>
        <taxon>Bacteroidota</taxon>
        <taxon>Sphingobacteriia</taxon>
        <taxon>Sphingobacteriales</taxon>
        <taxon>Sphingobacteriaceae</taxon>
        <taxon>Mucilaginibacter</taxon>
    </lineage>
</organism>
<keyword evidence="2 5" id="KW-0238">DNA-binding</keyword>
<dbReference type="PANTHER" id="PTHR47893">
    <property type="entry name" value="REGULATORY PROTEIN PCHR"/>
    <property type="match status" value="1"/>
</dbReference>
<dbReference type="InterPro" id="IPR018060">
    <property type="entry name" value="HTH_AraC"/>
</dbReference>
<dbReference type="AlphaFoldDB" id="A0A495J9G2"/>
<accession>A0A495J9G2</accession>
<dbReference type="OrthoDB" id="799767at2"/>
<dbReference type="PANTHER" id="PTHR47893:SF1">
    <property type="entry name" value="REGULATORY PROTEIN PCHR"/>
    <property type="match status" value="1"/>
</dbReference>
<dbReference type="PROSITE" id="PS00041">
    <property type="entry name" value="HTH_ARAC_FAMILY_1"/>
    <property type="match status" value="1"/>
</dbReference>
<sequence length="316" mass="35976">MIRITSALWDEYVYDLDAPSKRENLINYAGSWGSVRIVTIYTADISVFVFDLNCKDDCPVILEINTLCLMMIFTLSGTYRLNAGKNVLFTASKHHSLFSSGYLRSSAILQGDLKLFAICFTKNSLQKTIPTALVHFNPNEGIFTEWPALLRSIRPTTPQMSMIIQAIMVNIDKNKRGNQHIYFEAKALELLFLELEQIDAFAGRSTNSYLKEDDLERIHQAKIIVEQNLLNPCSLIELAHKVGLNDFKLKKGFREVLGTTVFGYLYDLRMEKAKFLLKSGNSVREVAYEVGYKNAHHFTTAFKKKFGHLPSKVNKL</sequence>
<keyword evidence="3" id="KW-0804">Transcription</keyword>
<evidence type="ECO:0000256" key="3">
    <source>
        <dbReference type="ARBA" id="ARBA00023163"/>
    </source>
</evidence>
<dbReference type="Proteomes" id="UP000268007">
    <property type="component" value="Unassembled WGS sequence"/>
</dbReference>
<proteinExistence type="predicted"/>
<dbReference type="GO" id="GO:0043565">
    <property type="term" value="F:sequence-specific DNA binding"/>
    <property type="evidence" value="ECO:0007669"/>
    <property type="project" value="InterPro"/>
</dbReference>
<protein>
    <submittedName>
        <fullName evidence="5">AraC-like DNA-binding protein</fullName>
    </submittedName>
</protein>
<dbReference type="InterPro" id="IPR020449">
    <property type="entry name" value="Tscrpt_reg_AraC-type_HTH"/>
</dbReference>
<feature type="domain" description="HTH araC/xylS-type" evidence="4">
    <location>
        <begin position="219"/>
        <end position="316"/>
    </location>
</feature>
<evidence type="ECO:0000259" key="4">
    <source>
        <dbReference type="PROSITE" id="PS01124"/>
    </source>
</evidence>
<evidence type="ECO:0000256" key="2">
    <source>
        <dbReference type="ARBA" id="ARBA00023125"/>
    </source>
</evidence>
<evidence type="ECO:0000313" key="5">
    <source>
        <dbReference type="EMBL" id="RKR85118.1"/>
    </source>
</evidence>
<dbReference type="InterPro" id="IPR053142">
    <property type="entry name" value="PchR_regulatory_protein"/>
</dbReference>
<dbReference type="Pfam" id="PF12833">
    <property type="entry name" value="HTH_18"/>
    <property type="match status" value="1"/>
</dbReference>
<comment type="caution">
    <text evidence="5">The sequence shown here is derived from an EMBL/GenBank/DDBJ whole genome shotgun (WGS) entry which is preliminary data.</text>
</comment>
<evidence type="ECO:0000256" key="1">
    <source>
        <dbReference type="ARBA" id="ARBA00023015"/>
    </source>
</evidence>
<dbReference type="PRINTS" id="PR00032">
    <property type="entry name" value="HTHARAC"/>
</dbReference>
<dbReference type="PROSITE" id="PS01124">
    <property type="entry name" value="HTH_ARAC_FAMILY_2"/>
    <property type="match status" value="1"/>
</dbReference>